<evidence type="ECO:0000313" key="1">
    <source>
        <dbReference type="EMBL" id="BEV05935.1"/>
    </source>
</evidence>
<evidence type="ECO:0000313" key="2">
    <source>
        <dbReference type="Proteomes" id="UP001380186"/>
    </source>
</evidence>
<dbReference type="RefSeq" id="WP_338613329.1">
    <property type="nucleotide sequence ID" value="NZ_AP029022.1"/>
</dbReference>
<keyword evidence="1" id="KW-0540">Nuclease</keyword>
<name>A0ABM8KB68_9FLAO</name>
<proteinExistence type="predicted"/>
<gene>
    <name evidence="1" type="ORF">CRDW_33090</name>
</gene>
<dbReference type="GO" id="GO:0004519">
    <property type="term" value="F:endonuclease activity"/>
    <property type="evidence" value="ECO:0007669"/>
    <property type="project" value="UniProtKB-KW"/>
</dbReference>
<keyword evidence="1" id="KW-0255">Endonuclease</keyword>
<dbReference type="Proteomes" id="UP001380186">
    <property type="component" value="Chromosome"/>
</dbReference>
<accession>A0ABM8KB68</accession>
<organism evidence="1 2">
    <name type="scientific">Chryseobacterium gambrini</name>
    <dbReference type="NCBI Taxonomy" id="373672"/>
    <lineage>
        <taxon>Bacteria</taxon>
        <taxon>Pseudomonadati</taxon>
        <taxon>Bacteroidota</taxon>
        <taxon>Flavobacteriia</taxon>
        <taxon>Flavobacteriales</taxon>
        <taxon>Weeksellaceae</taxon>
        <taxon>Chryseobacterium group</taxon>
        <taxon>Chryseobacterium</taxon>
    </lineage>
</organism>
<keyword evidence="2" id="KW-1185">Reference proteome</keyword>
<reference evidence="1 2" key="1">
    <citation type="journal article" date="2020" name="Microbes Environ.">
        <title>Synthetic bacterial community of duckweed: a simple and stable system to study plant-microbe interactions.</title>
        <authorList>
            <person name="Ishizawa H."/>
            <person name="Tada M."/>
            <person name="Kuroda M."/>
            <person name="Inoue D."/>
            <person name="Futamata H."/>
            <person name="Ike M."/>
        </authorList>
    </citation>
    <scope>NUCLEOTIDE SEQUENCE [LARGE SCALE GENOMIC DNA]</scope>
    <source>
        <strain evidence="1 2">DW100</strain>
    </source>
</reference>
<sequence length="329" mass="39387">MIIIDLKNRLDKKEFRSIIDFELEYLSKFKKYTKPEDKLSDLKKKIKDSTQRKIINYLLRNFDTIITEKPNKLKIIIDHFKTQRWEEIIYENSEITAFGTELLDCFGYKDRFRDGKNRGVWLAEKINLKSCCYCNAQYGITIKGKKALFQFDHFFPKTKYPYLSISLYNLIPSCANCNNTKNNADLNLQEHFHPYFNNLSDLAKFYLEYNPDPRKIFSFKELKKQDLKVNFIPKITDTFDVVSKHNELYSIEDIYNCHHDIADEILMKSVIYTRKLIKNHLKIEGLFPDKKTYLKYLFGNFINEKEIHNRPLSKFTQDLLKQFRIIDSH</sequence>
<dbReference type="Gene3D" id="1.10.30.50">
    <property type="match status" value="1"/>
</dbReference>
<keyword evidence="1" id="KW-0378">Hydrolase</keyword>
<dbReference type="EMBL" id="AP029022">
    <property type="protein sequence ID" value="BEV05935.1"/>
    <property type="molecule type" value="Genomic_DNA"/>
</dbReference>
<protein>
    <submittedName>
        <fullName evidence="1">HNH endonuclease</fullName>
    </submittedName>
</protein>